<dbReference type="PANTHER" id="PTHR11552">
    <property type="entry name" value="GLUCOSE-METHANOL-CHOLINE GMC OXIDOREDUCTASE"/>
    <property type="match status" value="1"/>
</dbReference>
<comment type="similarity">
    <text evidence="2 6">Belongs to the GMC oxidoreductase family.</text>
</comment>
<comment type="cofactor">
    <cofactor evidence="1 5">
        <name>FAD</name>
        <dbReference type="ChEBI" id="CHEBI:57692"/>
    </cofactor>
</comment>
<accession>A0A2C9LSZ7</accession>
<evidence type="ECO:0000256" key="5">
    <source>
        <dbReference type="PIRSR" id="PIRSR000137-2"/>
    </source>
</evidence>
<dbReference type="InterPro" id="IPR000172">
    <property type="entry name" value="GMC_OxRdtase_N"/>
</dbReference>
<dbReference type="EnsemblMetazoa" id="BGLB034644-RA">
    <property type="protein sequence ID" value="BGLB034644-PA"/>
    <property type="gene ID" value="BGLB034644"/>
</dbReference>
<evidence type="ECO:0000256" key="6">
    <source>
        <dbReference type="RuleBase" id="RU003968"/>
    </source>
</evidence>
<gene>
    <name evidence="10" type="primary">106079752</name>
</gene>
<keyword evidence="3 6" id="KW-0285">Flavoprotein</keyword>
<dbReference type="Pfam" id="PF00732">
    <property type="entry name" value="GMC_oxred_N"/>
    <property type="match status" value="1"/>
</dbReference>
<evidence type="ECO:0000259" key="8">
    <source>
        <dbReference type="PROSITE" id="PS00623"/>
    </source>
</evidence>
<keyword evidence="7" id="KW-0732">Signal</keyword>
<evidence type="ECO:0000256" key="1">
    <source>
        <dbReference type="ARBA" id="ARBA00001974"/>
    </source>
</evidence>
<dbReference type="VEuPathDB" id="VectorBase:BGLB034644"/>
<dbReference type="EnsemblMetazoa" id="BGLB034644-RB">
    <property type="protein sequence ID" value="BGLB034644-PB"/>
    <property type="gene ID" value="BGLB034644"/>
</dbReference>
<dbReference type="PROSITE" id="PS00623">
    <property type="entry name" value="GMC_OXRED_1"/>
    <property type="match status" value="1"/>
</dbReference>
<feature type="binding site" evidence="5">
    <location>
        <position position="126"/>
    </location>
    <ligand>
        <name>FAD</name>
        <dbReference type="ChEBI" id="CHEBI:57692"/>
    </ligand>
</feature>
<dbReference type="AlphaFoldDB" id="A0A2C9LSZ7"/>
<evidence type="ECO:0000256" key="4">
    <source>
        <dbReference type="ARBA" id="ARBA00022827"/>
    </source>
</evidence>
<reference evidence="10" key="3">
    <citation type="submission" date="2020-05" db="UniProtKB">
        <authorList>
            <consortium name="EnsemblMetazoa"/>
        </authorList>
    </citation>
    <scope>IDENTIFICATION</scope>
    <source>
        <strain evidence="10">BB02</strain>
    </source>
</reference>
<dbReference type="PANTHER" id="PTHR11552:SF147">
    <property type="entry name" value="CHOLINE DEHYDROGENASE, MITOCHONDRIAL"/>
    <property type="match status" value="1"/>
</dbReference>
<dbReference type="VEuPathDB" id="VectorBase:BGLAX_051405"/>
<dbReference type="OrthoDB" id="269227at2759"/>
<feature type="domain" description="Glucose-methanol-choline oxidoreductase N-terminal" evidence="8">
    <location>
        <begin position="120"/>
        <end position="143"/>
    </location>
</feature>
<sequence length="596" mass="65746">MGPWSYMLISSSIVILLGIFIQRKANELPQLATKVDQEYDYIIVGGGSAGCVLANRLSEDPSKKVLLLEAGPDDRDHPFISIPVRAMDSVDTDIDWGYLTVPQKHALKAFKDQRGRWYRGKILGGTSNLNDMTYTRGFPKDYDNWEANGAQKWSFKDVLPYFLKSEDNENADFVKSGFHKMGGPLKVGRSKTHSLTNFLLRAGKEMGYKIIDANAVQSEGFVEIQSTLRKGVRQSASRAFLYPVLFRHNLHVLTNSPAVQIMTESKRAVAVKFDHNGTMTIVWAKKEIILSAGTVETAKLLLLSGIGPAEDLSKINIPVVANLPVGKNVQDSLTYEFPVAIEPAISISPEKLDSFWEGIKYKLVGKGIYASPNGIEVVAYTNSEVNADKSWPDLQLVFKGMLHNEAYGKKLGLTDNALTDMSVRNKFANGLACFSTILRPKSRGTIKLLNNDPSAQPLIDPNYLENDEDVEVILSGIKICKKLLDMPSMKQILAVPADGPATTCGNITFDTDDYWRCMIRSRGQPVYQPVGSCKMGSVTDSTAVVDPYLRVKGVQGLRVVDSSIIPYMTSGGSYIPTIMIAEKAADIIKLNQAQRM</sequence>
<reference evidence="9" key="1">
    <citation type="journal article" date="2004" name="J. Parasitol.">
        <title>The mitochondrial genome of Biomphalaria glabrata (Gastropoda: Basommatophora), intermediate host of Schistosoma mansoni.</title>
        <authorList>
            <person name="DeJong R.J."/>
            <person name="Emery A.M."/>
            <person name="Adema C.M."/>
        </authorList>
    </citation>
    <scope>NUCLEOTIDE SEQUENCE</scope>
    <source>
        <strain evidence="9">BB02</strain>
    </source>
</reference>
<dbReference type="EnsemblMetazoa" id="BGLB034644-RC">
    <property type="protein sequence ID" value="BGLB034644-PC"/>
    <property type="gene ID" value="BGLB034644"/>
</dbReference>
<evidence type="ECO:0000313" key="10">
    <source>
        <dbReference type="EnsemblMetazoa" id="BGLB034644-PE"/>
    </source>
</evidence>
<dbReference type="RefSeq" id="XP_013096412.2">
    <property type="nucleotide sequence ID" value="XM_013240958.2"/>
</dbReference>
<reference evidence="9" key="2">
    <citation type="submission" date="2013-03" db="EMBL/GenBank/DDBJ databases">
        <title>Sequence assembly of the Biomphalaria glabrata genome version 4.3.</title>
        <authorList>
            <person name="Warren W."/>
            <person name="Wilson R.K."/>
            <person name="Hillier L.W."/>
            <person name="Minx P."/>
        </authorList>
    </citation>
    <scope>NUCLEOTIDE SEQUENCE</scope>
    <source>
        <strain evidence="9">BB02</strain>
    </source>
</reference>
<evidence type="ECO:0000313" key="11">
    <source>
        <dbReference type="Proteomes" id="UP000076420"/>
    </source>
</evidence>
<dbReference type="EnsemblMetazoa" id="BGLB034644-RE">
    <property type="protein sequence ID" value="BGLB034644-PE"/>
    <property type="gene ID" value="BGLB034644"/>
</dbReference>
<name>A0A2C9LSZ7_BIOGL</name>
<dbReference type="EnsemblMetazoa" id="BGLB034644-RD">
    <property type="protein sequence ID" value="BGLB034644-PD"/>
    <property type="gene ID" value="BGLB034644"/>
</dbReference>
<dbReference type="InterPro" id="IPR012132">
    <property type="entry name" value="GMC_OxRdtase"/>
</dbReference>
<evidence type="ECO:0000256" key="3">
    <source>
        <dbReference type="ARBA" id="ARBA00022630"/>
    </source>
</evidence>
<dbReference type="SUPFAM" id="SSF54373">
    <property type="entry name" value="FAD-linked reductases, C-terminal domain"/>
    <property type="match status" value="1"/>
</dbReference>
<proteinExistence type="inferred from homology"/>
<feature type="chain" id="PRO_5014285135" description="Glucose-methanol-choline oxidoreductase N-terminal domain-containing protein" evidence="7">
    <location>
        <begin position="26"/>
        <end position="596"/>
    </location>
</feature>
<protein>
    <recommendedName>
        <fullName evidence="8">Glucose-methanol-choline oxidoreductase N-terminal domain-containing protein</fullName>
    </recommendedName>
</protein>
<dbReference type="KEGG" id="bgt:106079752"/>
<feature type="signal peptide" evidence="7">
    <location>
        <begin position="1"/>
        <end position="25"/>
    </location>
</feature>
<dbReference type="STRING" id="6526.A0A2C9LSZ7"/>
<dbReference type="Pfam" id="PF05199">
    <property type="entry name" value="GMC_oxred_C"/>
    <property type="match status" value="1"/>
</dbReference>
<dbReference type="RefSeq" id="XP_013096429.2">
    <property type="nucleotide sequence ID" value="XM_013240975.2"/>
</dbReference>
<dbReference type="PIRSF" id="PIRSF000137">
    <property type="entry name" value="Alcohol_oxidase"/>
    <property type="match status" value="1"/>
</dbReference>
<dbReference type="RefSeq" id="XP_013096419.2">
    <property type="nucleotide sequence ID" value="XM_013240965.2"/>
</dbReference>
<keyword evidence="4 5" id="KW-0274">FAD</keyword>
<organism evidence="10 11">
    <name type="scientific">Biomphalaria glabrata</name>
    <name type="common">Bloodfluke planorb</name>
    <name type="synonym">Freshwater snail</name>
    <dbReference type="NCBI Taxonomy" id="6526"/>
    <lineage>
        <taxon>Eukaryota</taxon>
        <taxon>Metazoa</taxon>
        <taxon>Spiralia</taxon>
        <taxon>Lophotrochozoa</taxon>
        <taxon>Mollusca</taxon>
        <taxon>Gastropoda</taxon>
        <taxon>Heterobranchia</taxon>
        <taxon>Euthyneura</taxon>
        <taxon>Panpulmonata</taxon>
        <taxon>Hygrophila</taxon>
        <taxon>Lymnaeoidea</taxon>
        <taxon>Planorbidae</taxon>
        <taxon>Biomphalaria</taxon>
    </lineage>
</organism>
<evidence type="ECO:0000256" key="2">
    <source>
        <dbReference type="ARBA" id="ARBA00010790"/>
    </source>
</evidence>
<evidence type="ECO:0000256" key="7">
    <source>
        <dbReference type="SAM" id="SignalP"/>
    </source>
</evidence>
<dbReference type="InterPro" id="IPR007867">
    <property type="entry name" value="GMC_OxRtase_C"/>
</dbReference>
<dbReference type="SUPFAM" id="SSF51905">
    <property type="entry name" value="FAD/NAD(P)-binding domain"/>
    <property type="match status" value="1"/>
</dbReference>
<dbReference type="GO" id="GO:0016614">
    <property type="term" value="F:oxidoreductase activity, acting on CH-OH group of donors"/>
    <property type="evidence" value="ECO:0007669"/>
    <property type="project" value="InterPro"/>
</dbReference>
<dbReference type="Proteomes" id="UP000076420">
    <property type="component" value="Unassembled WGS sequence"/>
</dbReference>
<dbReference type="Gene3D" id="3.50.50.60">
    <property type="entry name" value="FAD/NAD(P)-binding domain"/>
    <property type="match status" value="1"/>
</dbReference>
<dbReference type="Gene3D" id="3.30.560.10">
    <property type="entry name" value="Glucose Oxidase, domain 3"/>
    <property type="match status" value="1"/>
</dbReference>
<evidence type="ECO:0000313" key="9">
    <source>
        <dbReference type="EnsemblMetazoa" id="BGLB034644-PD"/>
    </source>
</evidence>
<dbReference type="InterPro" id="IPR036188">
    <property type="entry name" value="FAD/NAD-bd_sf"/>
</dbReference>
<dbReference type="GO" id="GO:0050660">
    <property type="term" value="F:flavin adenine dinucleotide binding"/>
    <property type="evidence" value="ECO:0007669"/>
    <property type="project" value="InterPro"/>
</dbReference>